<accession>Q8EW07</accession>
<keyword evidence="2" id="KW-1185">Reference proteome</keyword>
<dbReference type="RefSeq" id="WP_011077225.1">
    <property type="nucleotide sequence ID" value="NC_004432.1"/>
</dbReference>
<sequence length="885" mass="99653">MLVKSKLRKIISLSVVSSTTLISGSAILGVYSSSLNTNYNGGNNVSKDTSDTSTETFLDQQLSSLEIPSSYYSIDANQYYNSLNLSTLISDYSNSLRKETVANLINKIKEKNTTFSTSDLNKDILYFLKNIYNKLNGKVSLVIEKSDFSATDSTVSFEYLVKLTNNSSTTTSFNINNQSFYIPAGKSKTLEIKADNQNFYFGITKNYNNYYLNWNTNVTFKFDDQEYLFESFSFTNNDYSIAIQTSVNGITSSNSYKEISTQEAYFNNLSEDSLKTNIDSYLSSNLELSLSMLGYLTPIVADLNTNTNLNALLTKQSENIAKLVLKLLAIEETNANYNSYVKLFSDLLGSTDSLLTVIGNNNIAISNLIALLIDDPTISSDVIYTYIKNINGNLSDEQLVEQKESIKGLISFFVTSMGSSSTIDLNFVNKLIETVFNKSTTTLSLVSYLFTNSADDLINMLTTNESTKQTYQMYFKFVGLLVNDPTKLIFDQLLSSEGKQLLSDILNSMMGMNAVQGDNSNSLILSLVQQIVSPSNSNLNPSNLQTLLTDLVVPLLKFLSDSNNYTLNKTFNSISYNQEAKKVSYNYEIKFEFKNNFSFNINSVLNILPDSLKMGSTSVPKSILEYMLKQDNKAMQMTITSGDKIVFTFTGNNEQINLSPVSSNGSYIANFNIMYKLVMRFDMPGLFNSITSFYKTGTWHSIGNSIVNVLKDFLKYFLIRDYEFYGMISIKDSSTIISDYDPNVYFENNYFSWKQPESSFFTELKNNITSVDSNSYSLKLNNYNTWGQSSPKYETVTGSKPVISDEYQKTIQEKVMEYYSDITPIIKITPEVNSNMPIKFIGINLSSIQITLVKIQVWFPYSVIDKSDPSNLSFSNYFSVEINLS</sequence>
<dbReference type="EMBL" id="BA000026">
    <property type="protein sequence ID" value="BAC44189.1"/>
    <property type="molecule type" value="Genomic_DNA"/>
</dbReference>
<dbReference type="STRING" id="272633.gene:10731515"/>
<protein>
    <submittedName>
        <fullName evidence="1">Uncharacterized protein</fullName>
    </submittedName>
</protein>
<dbReference type="AlphaFoldDB" id="Q8EW07"/>
<reference evidence="1 2" key="1">
    <citation type="journal article" date="2002" name="Nucleic Acids Res.">
        <title>The complete genomic sequence of Mycoplasma penetrans, an intracellular bacterial pathogen in humans.</title>
        <authorList>
            <person name="Sasaki Y."/>
            <person name="Ishikawa J."/>
            <person name="Yamashita A."/>
            <person name="Oshima K."/>
            <person name="Kenri T."/>
            <person name="Furuya K."/>
            <person name="Yoshino C."/>
            <person name="Horino A."/>
            <person name="Shiba T."/>
            <person name="Sasaki T."/>
            <person name="Hattori M."/>
        </authorList>
    </citation>
    <scope>NUCLEOTIDE SEQUENCE [LARGE SCALE GENOMIC DNA]</scope>
    <source>
        <strain evidence="1 2">HF-2</strain>
    </source>
</reference>
<dbReference type="eggNOG" id="ENOG5031Z95">
    <property type="taxonomic scope" value="Bacteria"/>
</dbReference>
<dbReference type="InParanoid" id="Q8EW07"/>
<evidence type="ECO:0000313" key="1">
    <source>
        <dbReference type="EMBL" id="BAC44189.1"/>
    </source>
</evidence>
<organism evidence="1 2">
    <name type="scientific">Malacoplasma penetrans (strain HF-2)</name>
    <name type="common">Mycoplasma penetrans</name>
    <dbReference type="NCBI Taxonomy" id="272633"/>
    <lineage>
        <taxon>Bacteria</taxon>
        <taxon>Bacillati</taxon>
        <taxon>Mycoplasmatota</taxon>
        <taxon>Mycoplasmoidales</taxon>
        <taxon>Mycoplasmoidaceae</taxon>
        <taxon>Malacoplasma</taxon>
    </lineage>
</organism>
<dbReference type="KEGG" id="mpe:MYPE3990"/>
<name>Q8EW07_MALP2</name>
<dbReference type="NCBIfam" id="NF045696">
    <property type="entry name" value="MG075_fam"/>
    <property type="match status" value="1"/>
</dbReference>
<dbReference type="Proteomes" id="UP000002522">
    <property type="component" value="Chromosome"/>
</dbReference>
<dbReference type="InterPro" id="IPR054689">
    <property type="entry name" value="MG075-like"/>
</dbReference>
<gene>
    <name evidence="1" type="ordered locus">MYPE3990</name>
</gene>
<proteinExistence type="predicted"/>
<dbReference type="HOGENOM" id="CLU_325658_0_0_14"/>
<evidence type="ECO:0000313" key="2">
    <source>
        <dbReference type="Proteomes" id="UP000002522"/>
    </source>
</evidence>